<reference evidence="2 3" key="1">
    <citation type="submission" date="2019-03" db="EMBL/GenBank/DDBJ databases">
        <title>Genomic Encyclopedia of Type Strains, Phase IV (KMG-IV): sequencing the most valuable type-strain genomes for metagenomic binning, comparative biology and taxonomic classification.</title>
        <authorList>
            <person name="Goeker M."/>
        </authorList>
    </citation>
    <scope>NUCLEOTIDE SEQUENCE [LARGE SCALE GENOMIC DNA]</scope>
    <source>
        <strain evidence="2 3">DSM 45775</strain>
    </source>
</reference>
<feature type="transmembrane region" description="Helical" evidence="1">
    <location>
        <begin position="43"/>
        <end position="65"/>
    </location>
</feature>
<dbReference type="OrthoDB" id="9980312at2"/>
<evidence type="ECO:0000313" key="2">
    <source>
        <dbReference type="EMBL" id="TDQ47262.1"/>
    </source>
</evidence>
<comment type="caution">
    <text evidence="2">The sequence shown here is derived from an EMBL/GenBank/DDBJ whole genome shotgun (WGS) entry which is preliminary data.</text>
</comment>
<protein>
    <submittedName>
        <fullName evidence="2">Uncharacterized protein</fullName>
    </submittedName>
</protein>
<keyword evidence="1" id="KW-0472">Membrane</keyword>
<organism evidence="2 3">
    <name type="scientific">Actinomycetospora succinea</name>
    <dbReference type="NCBI Taxonomy" id="663603"/>
    <lineage>
        <taxon>Bacteria</taxon>
        <taxon>Bacillati</taxon>
        <taxon>Actinomycetota</taxon>
        <taxon>Actinomycetes</taxon>
        <taxon>Pseudonocardiales</taxon>
        <taxon>Pseudonocardiaceae</taxon>
        <taxon>Actinomycetospora</taxon>
    </lineage>
</organism>
<gene>
    <name evidence="2" type="ORF">EV188_1137</name>
</gene>
<feature type="transmembrane region" description="Helical" evidence="1">
    <location>
        <begin position="16"/>
        <end position="37"/>
    </location>
</feature>
<sequence length="70" mass="7634">MPGFTWPPPATDRNRFLCGLQVVVYALVTVYFGIFAIATGAFLPWAIFTVALAATFVAGVALVLMRAERR</sequence>
<keyword evidence="3" id="KW-1185">Reference proteome</keyword>
<accession>A0A4R6UKW9</accession>
<proteinExistence type="predicted"/>
<keyword evidence="1" id="KW-1133">Transmembrane helix</keyword>
<dbReference type="AlphaFoldDB" id="A0A4R6UKW9"/>
<dbReference type="EMBL" id="SNYO01000013">
    <property type="protein sequence ID" value="TDQ47262.1"/>
    <property type="molecule type" value="Genomic_DNA"/>
</dbReference>
<evidence type="ECO:0000256" key="1">
    <source>
        <dbReference type="SAM" id="Phobius"/>
    </source>
</evidence>
<evidence type="ECO:0000313" key="3">
    <source>
        <dbReference type="Proteomes" id="UP000295705"/>
    </source>
</evidence>
<name>A0A4R6UKW9_9PSEU</name>
<dbReference type="RefSeq" id="WP_133829709.1">
    <property type="nucleotide sequence ID" value="NZ_BAABHR010000039.1"/>
</dbReference>
<dbReference type="Proteomes" id="UP000295705">
    <property type="component" value="Unassembled WGS sequence"/>
</dbReference>
<keyword evidence="1" id="KW-0812">Transmembrane</keyword>